<keyword evidence="10" id="KW-1185">Reference proteome</keyword>
<evidence type="ECO:0000256" key="7">
    <source>
        <dbReference type="PROSITE-ProRule" id="PRU01360"/>
    </source>
</evidence>
<evidence type="ECO:0000256" key="3">
    <source>
        <dbReference type="ARBA" id="ARBA00022452"/>
    </source>
</evidence>
<dbReference type="Gene3D" id="2.170.130.10">
    <property type="entry name" value="TonB-dependent receptor, plug domain"/>
    <property type="match status" value="1"/>
</dbReference>
<dbReference type="GO" id="GO:0009279">
    <property type="term" value="C:cell outer membrane"/>
    <property type="evidence" value="ECO:0007669"/>
    <property type="project" value="UniProtKB-SubCell"/>
</dbReference>
<dbReference type="NCBIfam" id="TIGR04056">
    <property type="entry name" value="OMP_RagA_SusC"/>
    <property type="match status" value="1"/>
</dbReference>
<dbReference type="NCBIfam" id="TIGR04057">
    <property type="entry name" value="SusC_RagA_signa"/>
    <property type="match status" value="1"/>
</dbReference>
<dbReference type="Pfam" id="PF07715">
    <property type="entry name" value="Plug"/>
    <property type="match status" value="1"/>
</dbReference>
<evidence type="ECO:0000256" key="2">
    <source>
        <dbReference type="ARBA" id="ARBA00022448"/>
    </source>
</evidence>
<keyword evidence="4 7" id="KW-0812">Transmembrane</keyword>
<keyword evidence="5 7" id="KW-0472">Membrane</keyword>
<organism evidence="9 10">
    <name type="scientific">Hallella colorans</name>
    <dbReference type="NCBI Taxonomy" id="1703337"/>
    <lineage>
        <taxon>Bacteria</taxon>
        <taxon>Pseudomonadati</taxon>
        <taxon>Bacteroidota</taxon>
        <taxon>Bacteroidia</taxon>
        <taxon>Bacteroidales</taxon>
        <taxon>Prevotellaceae</taxon>
        <taxon>Hallella</taxon>
    </lineage>
</organism>
<feature type="domain" description="TonB-dependent receptor plug" evidence="8">
    <location>
        <begin position="112"/>
        <end position="241"/>
    </location>
</feature>
<evidence type="ECO:0000256" key="6">
    <source>
        <dbReference type="ARBA" id="ARBA00023237"/>
    </source>
</evidence>
<dbReference type="Proteomes" id="UP000245870">
    <property type="component" value="Unassembled WGS sequence"/>
</dbReference>
<evidence type="ECO:0000313" key="9">
    <source>
        <dbReference type="EMBL" id="PVX53605.1"/>
    </source>
</evidence>
<proteinExistence type="inferred from homology"/>
<evidence type="ECO:0000256" key="5">
    <source>
        <dbReference type="ARBA" id="ARBA00023136"/>
    </source>
</evidence>
<keyword evidence="6 7" id="KW-0998">Cell outer membrane</keyword>
<name>A0A2U0U7H3_9BACT</name>
<evidence type="ECO:0000259" key="8">
    <source>
        <dbReference type="Pfam" id="PF07715"/>
    </source>
</evidence>
<evidence type="ECO:0000256" key="4">
    <source>
        <dbReference type="ARBA" id="ARBA00022692"/>
    </source>
</evidence>
<comment type="caution">
    <text evidence="9">The sequence shown here is derived from an EMBL/GenBank/DDBJ whole genome shotgun (WGS) entry which is preliminary data.</text>
</comment>
<dbReference type="AlphaFoldDB" id="A0A2U0U7H3"/>
<protein>
    <submittedName>
        <fullName evidence="9">TonB-linked SusC/RagA family outer membrane protein</fullName>
    </submittedName>
</protein>
<dbReference type="InterPro" id="IPR008969">
    <property type="entry name" value="CarboxyPept-like_regulatory"/>
</dbReference>
<dbReference type="InterPro" id="IPR012910">
    <property type="entry name" value="Plug_dom"/>
</dbReference>
<dbReference type="InterPro" id="IPR036942">
    <property type="entry name" value="Beta-barrel_TonB_sf"/>
</dbReference>
<dbReference type="SUPFAM" id="SSF49464">
    <property type="entry name" value="Carboxypeptidase regulatory domain-like"/>
    <property type="match status" value="1"/>
</dbReference>
<gene>
    <name evidence="9" type="ORF">C7379_11030</name>
</gene>
<keyword evidence="3 7" id="KW-1134">Transmembrane beta strand</keyword>
<keyword evidence="2 7" id="KW-0813">Transport</keyword>
<dbReference type="SUPFAM" id="SSF56935">
    <property type="entry name" value="Porins"/>
    <property type="match status" value="1"/>
</dbReference>
<dbReference type="Pfam" id="PF13715">
    <property type="entry name" value="CarbopepD_reg_2"/>
    <property type="match status" value="1"/>
</dbReference>
<dbReference type="InterPro" id="IPR039426">
    <property type="entry name" value="TonB-dep_rcpt-like"/>
</dbReference>
<accession>A0A2U0U7H3</accession>
<dbReference type="EMBL" id="QENY01000010">
    <property type="protein sequence ID" value="PVX53605.1"/>
    <property type="molecule type" value="Genomic_DNA"/>
</dbReference>
<comment type="similarity">
    <text evidence="7">Belongs to the TonB-dependent receptor family.</text>
</comment>
<evidence type="ECO:0000313" key="10">
    <source>
        <dbReference type="Proteomes" id="UP000245870"/>
    </source>
</evidence>
<dbReference type="InterPro" id="IPR023997">
    <property type="entry name" value="TonB-dep_OMP_SusC/RagA_CS"/>
</dbReference>
<dbReference type="InterPro" id="IPR023996">
    <property type="entry name" value="TonB-dep_OMP_SusC/RagA"/>
</dbReference>
<sequence length="1094" mass="121634">MLFCACVLQATYAQNTHGDSDILVDIVVVDATGEGLPGATVKVSGKPIPVLTDMDGKVKLWVRKGEKITVSYLGMQPRVLVVNKPISGTITLSNDEKTLDQVVVTGYQRTTKRRITGSVATIDAKELKDRPLNNLDLLLQGKVAGMDVKALSGRPGETAKVRIRGTNTITGNADPLWVVDGVPLQQNVPTIATNSQIRAGDFSEIFTNGISGINPNDIESVTVLKDASAAAIYGSRAAGGVIVVTTKRGQKGKMHMSYSTNVSLTTTPPRDANLMNASEKLDWEQKLWDQFSASRFNNKQTYPVIGAVGMIRSGYGKYAGLSKQQQDAEIEKLRGHSTDWFKELFRNSVSQSHYLSMSGGGEKSNYYISLGYGNNNGLVKRSSYDRYNISSKLDMQANSRVKLGLSIDLSWQGSHGSSAGVDMFNYAYFANPYERPYNDDGSYAGDQTYHYLRLANGNMDFPMPPNGFNVLRELNNTNSESKNFNVTTIANLSVKILDCLNFEGLASYGYNNNNSDNYNGKDTYAAWMDRPFEPNRQTSKRVYSSISQSSAYNKNYNLRGQFHFFNTFKDNHYVSALLGAEIRGQYAKSIFTKRYGYDPVSGNASIPTFPEGTKIDTGTLLRYASIVNGLSGQSIVEDRFASFYMSMDYSYRNRYVASLTARTDGSNNFGSNEQFNPTGSLGLSWNVDQENFMKALKPIVSSLSVRTAFGYTGNINKSVYPQLVMDYVNVFRRTDNDYYRMGFLKNAPNDKLRWEKTRDMKLSLDAGFFNERLRLSAEVYKRRTEDAVSEIRVPYTTGFSTQKFNTSTLENNGLELTLYAQFLKTKDWSGSLTANMAYNYNKLVKYTPPTSGLSSGRYEGYPLGSIFSGKLIGVDEMTGIYAYQPRPDAVFNSAADYYNYENYLFYLGTGNAPTNGGYSISLSYKRFSIGVGGSFSIGGKIVNDVTCPVDYSSLEGKTIERIPAQINDLYVNHLNVRRDVVNRWTPDNPRTDAYPRIIDAYGEFLGLKNYMTTESTITKASTLEDVSYFKIGSLYLNYSFEESIIRSLRLSSLSVSFTMNNLLTLTNYSGIDPETPGAVYPMARTFTFGLSVGF</sequence>
<dbReference type="InterPro" id="IPR037066">
    <property type="entry name" value="Plug_dom_sf"/>
</dbReference>
<dbReference type="Gene3D" id="2.40.170.20">
    <property type="entry name" value="TonB-dependent receptor, beta-barrel domain"/>
    <property type="match status" value="1"/>
</dbReference>
<evidence type="ECO:0000256" key="1">
    <source>
        <dbReference type="ARBA" id="ARBA00004571"/>
    </source>
</evidence>
<comment type="subcellular location">
    <subcellularLocation>
        <location evidence="1 7">Cell outer membrane</location>
        <topology evidence="1 7">Multi-pass membrane protein</topology>
    </subcellularLocation>
</comment>
<reference evidence="9 10" key="1">
    <citation type="submission" date="2018-05" db="EMBL/GenBank/DDBJ databases">
        <title>Genomic Encyclopedia of Type Strains, Phase IV (KMG-IV): sequencing the most valuable type-strain genomes for metagenomic binning, comparative biology and taxonomic classification.</title>
        <authorList>
            <person name="Goeker M."/>
        </authorList>
    </citation>
    <scope>NUCLEOTIDE SEQUENCE [LARGE SCALE GENOMIC DNA]</scope>
    <source>
        <strain evidence="9 10">DSM 100333</strain>
    </source>
</reference>
<dbReference type="PROSITE" id="PS52016">
    <property type="entry name" value="TONB_DEPENDENT_REC_3"/>
    <property type="match status" value="1"/>
</dbReference>